<comment type="caution">
    <text evidence="2">The sequence shown here is derived from an EMBL/GenBank/DDBJ whole genome shotgun (WGS) entry which is preliminary data.</text>
</comment>
<name>A0A5B7ID90_PORTR</name>
<gene>
    <name evidence="2" type="ORF">E2C01_078162</name>
</gene>
<feature type="region of interest" description="Disordered" evidence="1">
    <location>
        <begin position="63"/>
        <end position="100"/>
    </location>
</feature>
<accession>A0A5B7ID90</accession>
<feature type="region of interest" description="Disordered" evidence="1">
    <location>
        <begin position="1"/>
        <end position="24"/>
    </location>
</feature>
<dbReference type="EMBL" id="VSRR010062547">
    <property type="protein sequence ID" value="MPC83451.1"/>
    <property type="molecule type" value="Genomic_DNA"/>
</dbReference>
<keyword evidence="3" id="KW-1185">Reference proteome</keyword>
<protein>
    <submittedName>
        <fullName evidence="2">Uncharacterized protein</fullName>
    </submittedName>
</protein>
<evidence type="ECO:0000313" key="2">
    <source>
        <dbReference type="EMBL" id="MPC83451.1"/>
    </source>
</evidence>
<feature type="compositionally biased region" description="Acidic residues" evidence="1">
    <location>
        <begin position="10"/>
        <end position="23"/>
    </location>
</feature>
<proteinExistence type="predicted"/>
<evidence type="ECO:0000256" key="1">
    <source>
        <dbReference type="SAM" id="MobiDB-lite"/>
    </source>
</evidence>
<organism evidence="2 3">
    <name type="scientific">Portunus trituberculatus</name>
    <name type="common">Swimming crab</name>
    <name type="synonym">Neptunus trituberculatus</name>
    <dbReference type="NCBI Taxonomy" id="210409"/>
    <lineage>
        <taxon>Eukaryota</taxon>
        <taxon>Metazoa</taxon>
        <taxon>Ecdysozoa</taxon>
        <taxon>Arthropoda</taxon>
        <taxon>Crustacea</taxon>
        <taxon>Multicrustacea</taxon>
        <taxon>Malacostraca</taxon>
        <taxon>Eumalacostraca</taxon>
        <taxon>Eucarida</taxon>
        <taxon>Decapoda</taxon>
        <taxon>Pleocyemata</taxon>
        <taxon>Brachyura</taxon>
        <taxon>Eubrachyura</taxon>
        <taxon>Portunoidea</taxon>
        <taxon>Portunidae</taxon>
        <taxon>Portuninae</taxon>
        <taxon>Portunus</taxon>
    </lineage>
</organism>
<sequence>MMVMVIEGREVEDNDDKEEEEEAYSCPSLTHYLLYTREIMKNRPVGEVDDLTAMNLFNRGIRMKEGRREGERRDGKRLAAEDYKKEDREREKEGWGTRRK</sequence>
<evidence type="ECO:0000313" key="3">
    <source>
        <dbReference type="Proteomes" id="UP000324222"/>
    </source>
</evidence>
<reference evidence="2 3" key="1">
    <citation type="submission" date="2019-05" db="EMBL/GenBank/DDBJ databases">
        <title>Another draft genome of Portunus trituberculatus and its Hox gene families provides insights of decapod evolution.</title>
        <authorList>
            <person name="Jeong J.-H."/>
            <person name="Song I."/>
            <person name="Kim S."/>
            <person name="Choi T."/>
            <person name="Kim D."/>
            <person name="Ryu S."/>
            <person name="Kim W."/>
        </authorList>
    </citation>
    <scope>NUCLEOTIDE SEQUENCE [LARGE SCALE GENOMIC DNA]</scope>
    <source>
        <tissue evidence="2">Muscle</tissue>
    </source>
</reference>
<dbReference type="Proteomes" id="UP000324222">
    <property type="component" value="Unassembled WGS sequence"/>
</dbReference>
<dbReference type="AlphaFoldDB" id="A0A5B7ID90"/>